<comment type="caution">
    <text evidence="1">The sequence shown here is derived from an EMBL/GenBank/DDBJ whole genome shotgun (WGS) entry which is preliminary data.</text>
</comment>
<protein>
    <submittedName>
        <fullName evidence="1">Uncharacterized protein</fullName>
    </submittedName>
</protein>
<keyword evidence="2" id="KW-1185">Reference proteome</keyword>
<dbReference type="InterPro" id="IPR029083">
    <property type="entry name" value="Imm32"/>
</dbReference>
<accession>A0A4P9VKA1</accession>
<dbReference type="EMBL" id="NDXW01000001">
    <property type="protein sequence ID" value="RDH43683.1"/>
    <property type="molecule type" value="Genomic_DNA"/>
</dbReference>
<dbReference type="Pfam" id="PF15566">
    <property type="entry name" value="Imm32"/>
    <property type="match status" value="1"/>
</dbReference>
<name>A0A4P9VKA1_9GAMM</name>
<sequence length="81" mass="9389">MSEQSMKIFGYSNDDSETLLEMKEVSFLATPEILREIAEFLMASAEKFESDNKVDHLHFQDFFNINPEIDPDVISVKKLED</sequence>
<evidence type="ECO:0000313" key="1">
    <source>
        <dbReference type="EMBL" id="RDH43683.1"/>
    </source>
</evidence>
<organism evidence="1 2">
    <name type="scientific">Zooshikella ganghwensis</name>
    <dbReference type="NCBI Taxonomy" id="202772"/>
    <lineage>
        <taxon>Bacteria</taxon>
        <taxon>Pseudomonadati</taxon>
        <taxon>Pseudomonadota</taxon>
        <taxon>Gammaproteobacteria</taxon>
        <taxon>Oceanospirillales</taxon>
        <taxon>Zooshikellaceae</taxon>
        <taxon>Zooshikella</taxon>
    </lineage>
</organism>
<dbReference type="RefSeq" id="WP_094786958.1">
    <property type="nucleotide sequence ID" value="NZ_NDXW01000001.1"/>
</dbReference>
<gene>
    <name evidence="1" type="ORF">B9G39_09660</name>
</gene>
<evidence type="ECO:0000313" key="2">
    <source>
        <dbReference type="Proteomes" id="UP000257039"/>
    </source>
</evidence>
<reference evidence="1 2" key="1">
    <citation type="submission" date="2017-04" db="EMBL/GenBank/DDBJ databases">
        <title>Draft genome sequence of Zooshikella ganghwensis VG4 isolated from Red Sea sediments.</title>
        <authorList>
            <person name="Rehman Z."/>
            <person name="Alam I."/>
            <person name="Kamau A."/>
            <person name="Bajic V."/>
            <person name="Leiknes T."/>
        </authorList>
    </citation>
    <scope>NUCLEOTIDE SEQUENCE [LARGE SCALE GENOMIC DNA]</scope>
    <source>
        <strain evidence="1 2">VG4</strain>
    </source>
</reference>
<dbReference type="Proteomes" id="UP000257039">
    <property type="component" value="Unassembled WGS sequence"/>
</dbReference>
<dbReference type="AlphaFoldDB" id="A0A4P9VKA1"/>
<proteinExistence type="predicted"/>